<evidence type="ECO:0000313" key="1">
    <source>
        <dbReference type="EMBL" id="GAF77875.1"/>
    </source>
</evidence>
<reference evidence="1" key="1">
    <citation type="journal article" date="2014" name="Front. Microbiol.">
        <title>High frequency of phylogenetically diverse reductive dehalogenase-homologous genes in deep subseafloor sedimentary metagenomes.</title>
        <authorList>
            <person name="Kawai M."/>
            <person name="Futagami T."/>
            <person name="Toyoda A."/>
            <person name="Takaki Y."/>
            <person name="Nishi S."/>
            <person name="Hori S."/>
            <person name="Arai W."/>
            <person name="Tsubouchi T."/>
            <person name="Morono Y."/>
            <person name="Uchiyama I."/>
            <person name="Ito T."/>
            <person name="Fujiyama A."/>
            <person name="Inagaki F."/>
            <person name="Takami H."/>
        </authorList>
    </citation>
    <scope>NUCLEOTIDE SEQUENCE</scope>
    <source>
        <strain evidence="1">Expedition CK06-06</strain>
    </source>
</reference>
<name>X0TP21_9ZZZZ</name>
<sequence>MIYRRNADRGLRALERRWVSGEDAICGELVAARLRAGLPRYGVVASMLLGNECAREALGLPTLPRLTPYWPWGFPGGVSTDHRIGPWPSCCDWVYYQGPSSPPSPEIEEGELVIRSRESNRPAGRRRQVIGHLLDALSHLGPEYWLAFAACAVKFVGFRFGLRASARVPESALAHAEQLAVEGTGDMSPHEVIFFNVERGKALGASEHYGDYQRTPMENAHLAIAELSHASTSEDPEDMIQHSINAMARAANTILTAQEESILYEPLWGESRLRTPEGQWERADELLEHMFLILDGWLSPWLLGFRAGPVDG</sequence>
<accession>X0TP21</accession>
<comment type="caution">
    <text evidence="1">The sequence shown here is derived from an EMBL/GenBank/DDBJ whole genome shotgun (WGS) entry which is preliminary data.</text>
</comment>
<proteinExistence type="predicted"/>
<dbReference type="AlphaFoldDB" id="X0TP21"/>
<organism evidence="1">
    <name type="scientific">marine sediment metagenome</name>
    <dbReference type="NCBI Taxonomy" id="412755"/>
    <lineage>
        <taxon>unclassified sequences</taxon>
        <taxon>metagenomes</taxon>
        <taxon>ecological metagenomes</taxon>
    </lineage>
</organism>
<dbReference type="EMBL" id="BARS01003119">
    <property type="protein sequence ID" value="GAF77875.1"/>
    <property type="molecule type" value="Genomic_DNA"/>
</dbReference>
<protein>
    <submittedName>
        <fullName evidence="1">Uncharacterized protein</fullName>
    </submittedName>
</protein>
<gene>
    <name evidence="1" type="ORF">S01H1_06012</name>
</gene>